<name>A0A6L5JU54_RHOTE</name>
<keyword evidence="1" id="KW-0472">Membrane</keyword>
<gene>
    <name evidence="2" type="ORF">GHK24_03060</name>
</gene>
<keyword evidence="1" id="KW-1133">Transmembrane helix</keyword>
<evidence type="ECO:0000256" key="1">
    <source>
        <dbReference type="SAM" id="Phobius"/>
    </source>
</evidence>
<dbReference type="OrthoDB" id="1489175at2"/>
<comment type="caution">
    <text evidence="2">The sequence shown here is derived from an EMBL/GenBank/DDBJ whole genome shotgun (WGS) entry which is preliminary data.</text>
</comment>
<accession>A0A6L5JU54</accession>
<organism evidence="2 3">
    <name type="scientific">Rhodocyclus tenuis</name>
    <name type="common">Rhodospirillum tenue</name>
    <dbReference type="NCBI Taxonomy" id="1066"/>
    <lineage>
        <taxon>Bacteria</taxon>
        <taxon>Pseudomonadati</taxon>
        <taxon>Pseudomonadota</taxon>
        <taxon>Betaproteobacteria</taxon>
        <taxon>Rhodocyclales</taxon>
        <taxon>Rhodocyclaceae</taxon>
        <taxon>Rhodocyclus</taxon>
    </lineage>
</organism>
<dbReference type="Proteomes" id="UP000480275">
    <property type="component" value="Unassembled WGS sequence"/>
</dbReference>
<feature type="transmembrane region" description="Helical" evidence="1">
    <location>
        <begin position="358"/>
        <end position="374"/>
    </location>
</feature>
<dbReference type="AlphaFoldDB" id="A0A6L5JU54"/>
<proteinExistence type="predicted"/>
<evidence type="ECO:0000313" key="2">
    <source>
        <dbReference type="EMBL" id="MQY50759.1"/>
    </source>
</evidence>
<sequence>MTEAGKLLDRVEALCRSGAQAHEESFRLTVEGACLSAAQASLLAEIGAQLQLVVPDARPSLVVGGESVDSGELTDDDSFLGLGWSFSLGKAGLSSLWPARKEEATLFFFSEQGLCSWLETLNPFIRSSAYDPDFSKPVTIRVGDLKSPVGGPLLWVLPLDASAPERIEGPRLPEDVDVHALVHAASSGPNMRIAPKGWALTWGALDSAVAKPLMRLGCLVLAACLANDIKHSEGAITAAIRGTKRFSLPLWNANSELAWRSLHQRLVAAVAWVYAERPETRLKLLMDRLSLDLNPGECFLACLDRHLDFALKQAEDSYPFVILERKDAYYKELRDLMKDMKSQSDHYATKARELVSSLLRDLLGVLAFIAFSFVGKFDQQKLEGLLSSPELGLFLKFLAGYLLLSIVLQLVIHRRDDVLTQREGDKWLDALRNYTSSEEKRTSFTNLIQSRRNTLHVAMAVSAFIYGCLVLAVWNLPALVLRLAA</sequence>
<keyword evidence="1" id="KW-0812">Transmembrane</keyword>
<protein>
    <submittedName>
        <fullName evidence="2">Uncharacterized protein</fullName>
    </submittedName>
</protein>
<dbReference type="EMBL" id="WIXJ01000002">
    <property type="protein sequence ID" value="MQY50759.1"/>
    <property type="molecule type" value="Genomic_DNA"/>
</dbReference>
<reference evidence="2 3" key="1">
    <citation type="submission" date="2019-10" db="EMBL/GenBank/DDBJ databases">
        <title>Whole-genome sequence of the purple nonsulfur photosynthetic bacterium Rhodocyclus tenuis.</title>
        <authorList>
            <person name="Kyndt J.A."/>
            <person name="Meyer T.E."/>
        </authorList>
    </citation>
    <scope>NUCLEOTIDE SEQUENCE [LARGE SCALE GENOMIC DNA]</scope>
    <source>
        <strain evidence="2 3">DSM 110</strain>
    </source>
</reference>
<feature type="transmembrane region" description="Helical" evidence="1">
    <location>
        <begin position="455"/>
        <end position="476"/>
    </location>
</feature>
<evidence type="ECO:0000313" key="3">
    <source>
        <dbReference type="Proteomes" id="UP000480275"/>
    </source>
</evidence>
<feature type="transmembrane region" description="Helical" evidence="1">
    <location>
        <begin position="394"/>
        <end position="412"/>
    </location>
</feature>